<dbReference type="NCBIfam" id="TIGR01851">
    <property type="entry name" value="argC_other"/>
    <property type="match status" value="1"/>
</dbReference>
<dbReference type="SUPFAM" id="SSF51735">
    <property type="entry name" value="NAD(P)-binding Rossmann-fold domains"/>
    <property type="match status" value="1"/>
</dbReference>
<dbReference type="Gene3D" id="3.30.360.10">
    <property type="entry name" value="Dihydrodipicolinate Reductase, domain 2"/>
    <property type="match status" value="1"/>
</dbReference>
<dbReference type="InterPro" id="IPR000534">
    <property type="entry name" value="Semialdehyde_DH_NAD-bd"/>
</dbReference>
<evidence type="ECO:0000256" key="6">
    <source>
        <dbReference type="HAMAP-Rule" id="MF_01110"/>
    </source>
</evidence>
<keyword evidence="2 6" id="KW-0055">Arginine biosynthesis</keyword>
<dbReference type="InterPro" id="IPR036291">
    <property type="entry name" value="NAD(P)-bd_dom_sf"/>
</dbReference>
<dbReference type="Gene3D" id="3.40.50.720">
    <property type="entry name" value="NAD(P)-binding Rossmann-like Domain"/>
    <property type="match status" value="1"/>
</dbReference>
<protein>
    <recommendedName>
        <fullName evidence="6">N-acetyl-gamma-glutamyl-phosphate reductase</fullName>
        <shortName evidence="6">AGPR</shortName>
        <ecNumber evidence="6">1.2.1.38</ecNumber>
    </recommendedName>
    <alternativeName>
        <fullName evidence="6">N-acetyl-glutamate semialdehyde dehydrogenase</fullName>
        <shortName evidence="6">NAGSA dehydrogenase</shortName>
    </alternativeName>
</protein>
<comment type="function">
    <text evidence="6">Catalyzes the NADPH-dependent reduction of N-acetyl-5-glutamyl phosphate to yield N-acetyl-L-glutamate 5-semialdehyde.</text>
</comment>
<dbReference type="SMART" id="SM00859">
    <property type="entry name" value="Semialdhyde_dh"/>
    <property type="match status" value="1"/>
</dbReference>
<accession>A0A328ALB8</accession>
<dbReference type="GO" id="GO:0006526">
    <property type="term" value="P:L-arginine biosynthetic process"/>
    <property type="evidence" value="ECO:0007669"/>
    <property type="project" value="UniProtKB-UniRule"/>
</dbReference>
<evidence type="ECO:0000313" key="9">
    <source>
        <dbReference type="EMBL" id="RAK55261.1"/>
    </source>
</evidence>
<dbReference type="SUPFAM" id="SSF55347">
    <property type="entry name" value="Glyceraldehyde-3-phosphate dehydrogenase-like, C-terminal domain"/>
    <property type="match status" value="1"/>
</dbReference>
<sequence>MAHSVFIDGEAGTTGLQIRQRLEARRDIRLVSIDPDKRKDAAARAELLNSADAVILCLPDDAAREAVDLITESHVRVVDPSTAHRIAPGWTFGFPELCAGQREAVTASKRVSNPGCYSTGFIALVRPLVDAGILPPAHPVVCNAISGYSGGGKGLIAEMEGAAPEGTSDAYRTYGLTLAHKHVPEMQLRTGLDHPPLFAPSVGRYAQGMIVEVPLQLWALPGAPEPEDLRRALAAHYQGERFVEVASEAECAELASARAGAAGYVAGLDPEALNGTNQLKLFVFGNAARGQARLVALLDNLGKGASGACVQNLNLMLGLPEGAGL</sequence>
<proteinExistence type="inferred from homology"/>
<dbReference type="Pfam" id="PF01118">
    <property type="entry name" value="Semialdhyde_dh"/>
    <property type="match status" value="1"/>
</dbReference>
<dbReference type="InterPro" id="IPR010136">
    <property type="entry name" value="AGPR_type-2"/>
</dbReference>
<comment type="caution">
    <text evidence="9">The sequence shown here is derived from an EMBL/GenBank/DDBJ whole genome shotgun (WGS) entry which is preliminary data.</text>
</comment>
<dbReference type="OrthoDB" id="9801289at2"/>
<evidence type="ECO:0000256" key="1">
    <source>
        <dbReference type="ARBA" id="ARBA00022490"/>
    </source>
</evidence>
<dbReference type="InterPro" id="IPR023013">
    <property type="entry name" value="AGPR_AS"/>
</dbReference>
<comment type="catalytic activity">
    <reaction evidence="6">
        <text>N-acetyl-L-glutamate 5-semialdehyde + phosphate + NADP(+) = N-acetyl-L-glutamyl 5-phosphate + NADPH + H(+)</text>
        <dbReference type="Rhea" id="RHEA:21588"/>
        <dbReference type="ChEBI" id="CHEBI:15378"/>
        <dbReference type="ChEBI" id="CHEBI:29123"/>
        <dbReference type="ChEBI" id="CHEBI:43474"/>
        <dbReference type="ChEBI" id="CHEBI:57783"/>
        <dbReference type="ChEBI" id="CHEBI:57936"/>
        <dbReference type="ChEBI" id="CHEBI:58349"/>
        <dbReference type="EC" id="1.2.1.38"/>
    </reaction>
</comment>
<dbReference type="HAMAP" id="MF_01110">
    <property type="entry name" value="ArgC_type2"/>
    <property type="match status" value="1"/>
</dbReference>
<dbReference type="InterPro" id="IPR050085">
    <property type="entry name" value="AGPR"/>
</dbReference>
<gene>
    <name evidence="6 9" type="primary">argC</name>
    <name evidence="9" type="ORF">DJ017_12410</name>
</gene>
<comment type="subcellular location">
    <subcellularLocation>
        <location evidence="6">Cytoplasm</location>
    </subcellularLocation>
</comment>
<dbReference type="Proteomes" id="UP000249254">
    <property type="component" value="Unassembled WGS sequence"/>
</dbReference>
<dbReference type="InterPro" id="IPR058924">
    <property type="entry name" value="AGPR_dimerisation_dom"/>
</dbReference>
<keyword evidence="10" id="KW-1185">Reference proteome</keyword>
<dbReference type="PANTHER" id="PTHR32338">
    <property type="entry name" value="N-ACETYL-GAMMA-GLUTAMYL-PHOSPHATE REDUCTASE, CHLOROPLASTIC-RELATED-RELATED"/>
    <property type="match status" value="1"/>
</dbReference>
<dbReference type="UniPathway" id="UPA00068">
    <property type="reaction ID" value="UER00108"/>
</dbReference>
<keyword evidence="3 6" id="KW-0028">Amino-acid biosynthesis</keyword>
<evidence type="ECO:0000259" key="8">
    <source>
        <dbReference type="SMART" id="SM00859"/>
    </source>
</evidence>
<comment type="similarity">
    <text evidence="6">Belongs to the NAGSA dehydrogenase family. Type 2 subfamily.</text>
</comment>
<organism evidence="9 10">
    <name type="scientific">Phenylobacterium soli</name>
    <dbReference type="NCBI Taxonomy" id="2170551"/>
    <lineage>
        <taxon>Bacteria</taxon>
        <taxon>Pseudomonadati</taxon>
        <taxon>Pseudomonadota</taxon>
        <taxon>Alphaproteobacteria</taxon>
        <taxon>Caulobacterales</taxon>
        <taxon>Caulobacteraceae</taxon>
        <taxon>Phenylobacterium</taxon>
    </lineage>
</organism>
<feature type="domain" description="Semialdehyde dehydrogenase NAD-binding" evidence="8">
    <location>
        <begin position="4"/>
        <end position="105"/>
    </location>
</feature>
<evidence type="ECO:0000256" key="7">
    <source>
        <dbReference type="PROSITE-ProRule" id="PRU10010"/>
    </source>
</evidence>
<dbReference type="RefSeq" id="WP_111529009.1">
    <property type="nucleotide sequence ID" value="NZ_JBHRSG010000003.1"/>
</dbReference>
<dbReference type="Pfam" id="PF22698">
    <property type="entry name" value="Semialdhyde_dhC_1"/>
    <property type="match status" value="1"/>
</dbReference>
<evidence type="ECO:0000256" key="2">
    <source>
        <dbReference type="ARBA" id="ARBA00022571"/>
    </source>
</evidence>
<name>A0A328ALB8_9CAUL</name>
<dbReference type="AlphaFoldDB" id="A0A328ALB8"/>
<dbReference type="CDD" id="cd17896">
    <property type="entry name" value="AGPR_2_N"/>
    <property type="match status" value="1"/>
</dbReference>
<comment type="pathway">
    <text evidence="6">Amino-acid biosynthesis; L-arginine biosynthesis; N(2)-acetyl-L-ornithine from L-glutamate: step 3/4.</text>
</comment>
<dbReference type="GO" id="GO:0003942">
    <property type="term" value="F:N-acetyl-gamma-glutamyl-phosphate reductase activity"/>
    <property type="evidence" value="ECO:0007669"/>
    <property type="project" value="UniProtKB-UniRule"/>
</dbReference>
<dbReference type="CDD" id="cd23935">
    <property type="entry name" value="AGPR_2_C"/>
    <property type="match status" value="1"/>
</dbReference>
<dbReference type="GO" id="GO:0051287">
    <property type="term" value="F:NAD binding"/>
    <property type="evidence" value="ECO:0007669"/>
    <property type="project" value="InterPro"/>
</dbReference>
<dbReference type="PROSITE" id="PS01224">
    <property type="entry name" value="ARGC"/>
    <property type="match status" value="1"/>
</dbReference>
<evidence type="ECO:0000256" key="5">
    <source>
        <dbReference type="ARBA" id="ARBA00023002"/>
    </source>
</evidence>
<reference evidence="10" key="1">
    <citation type="submission" date="2018-05" db="EMBL/GenBank/DDBJ databases">
        <authorList>
            <person name="Li X."/>
        </authorList>
    </citation>
    <scope>NUCLEOTIDE SEQUENCE [LARGE SCALE GENOMIC DNA]</scope>
    <source>
        <strain evidence="10">LX32</strain>
    </source>
</reference>
<evidence type="ECO:0000256" key="3">
    <source>
        <dbReference type="ARBA" id="ARBA00022605"/>
    </source>
</evidence>
<dbReference type="PANTHER" id="PTHR32338:SF10">
    <property type="entry name" value="N-ACETYL-GAMMA-GLUTAMYL-PHOSPHATE REDUCTASE, CHLOROPLASTIC-RELATED"/>
    <property type="match status" value="1"/>
</dbReference>
<evidence type="ECO:0000256" key="4">
    <source>
        <dbReference type="ARBA" id="ARBA00022857"/>
    </source>
</evidence>
<dbReference type="GO" id="GO:0005737">
    <property type="term" value="C:cytoplasm"/>
    <property type="evidence" value="ECO:0007669"/>
    <property type="project" value="UniProtKB-SubCell"/>
</dbReference>
<evidence type="ECO:0000313" key="10">
    <source>
        <dbReference type="Proteomes" id="UP000249254"/>
    </source>
</evidence>
<keyword evidence="5 6" id="KW-0560">Oxidoreductase</keyword>
<keyword evidence="1 6" id="KW-0963">Cytoplasm</keyword>
<dbReference type="EMBL" id="QFYQ01000001">
    <property type="protein sequence ID" value="RAK55261.1"/>
    <property type="molecule type" value="Genomic_DNA"/>
</dbReference>
<feature type="active site" evidence="6 7">
    <location>
        <position position="116"/>
    </location>
</feature>
<dbReference type="EC" id="1.2.1.38" evidence="6"/>
<keyword evidence="4 6" id="KW-0521">NADP</keyword>